<dbReference type="InterPro" id="IPR036188">
    <property type="entry name" value="FAD/NAD-bd_sf"/>
</dbReference>
<dbReference type="PANTHER" id="PTHR43563">
    <property type="entry name" value="AMINE OXIDASE"/>
    <property type="match status" value="1"/>
</dbReference>
<keyword evidence="6" id="KW-0285">Flavoprotein</keyword>
<evidence type="ECO:0000256" key="1">
    <source>
        <dbReference type="ARBA" id="ARBA00001974"/>
    </source>
</evidence>
<evidence type="ECO:0000256" key="4">
    <source>
        <dbReference type="ARBA" id="ARBA00048448"/>
    </source>
</evidence>
<sequence>MKKSVIVVGAGLSGLRAAQLFHKAGYKVTVLEADNHIGGRVMGFELNNGQKVDVGGQWIGKTQKPILELLNELGVETYEQYNKGQKVHWRKKCSIKTFSSSSSIPPLNLFALLDLHFNVISTLDRLMKDVNLDYPKKSKNAEYWDSITVESWAKSKIKTTSAKELLDVAIRMIFGAEAKEISMLFFLMTLRSGGGILNLSETRNGAQEFKIKGGAYNLAYLLKEKLPENSVLLEHQVTGIQHDEHQVTVFSGDKSFTGDYLVLAIPPPAQYKIVIEPSLGLPRNKLCEKIFMAAMIKIYIVYEKAWWREKGFAGEAIPFDNSAVKDDDGLSPFSMVFDGCDDNLSVTALTVFIAGKHAIAHTKLPQEETKTRILNLLSKLFSSEDAKQPIEYIEKNWLLEEWIGGAPVGICPPGCLSYYGDALRQPVGRIYFAGTETAHADVGYMSGAIQAGERVVADVLKYEGVEI</sequence>
<dbReference type="Gene3D" id="3.50.50.60">
    <property type="entry name" value="FAD/NAD(P)-binding domain"/>
    <property type="match status" value="1"/>
</dbReference>
<evidence type="ECO:0000256" key="6">
    <source>
        <dbReference type="RuleBase" id="RU362067"/>
    </source>
</evidence>
<evidence type="ECO:0000256" key="3">
    <source>
        <dbReference type="ARBA" id="ARBA00023002"/>
    </source>
</evidence>
<feature type="binding site" evidence="5">
    <location>
        <position position="13"/>
    </location>
    <ligand>
        <name>FAD</name>
        <dbReference type="ChEBI" id="CHEBI:57692"/>
    </ligand>
</feature>
<proteinExistence type="inferred from homology"/>
<reference evidence="8" key="1">
    <citation type="submission" date="2021-06" db="EMBL/GenBank/DDBJ databases">
        <authorList>
            <person name="Kallberg Y."/>
            <person name="Tangrot J."/>
            <person name="Rosling A."/>
        </authorList>
    </citation>
    <scope>NUCLEOTIDE SEQUENCE</scope>
    <source>
        <strain evidence="8">MT106</strain>
    </source>
</reference>
<dbReference type="Gene3D" id="1.10.405.10">
    <property type="entry name" value="Guanine Nucleotide Dissociation Inhibitor, domain 1"/>
    <property type="match status" value="1"/>
</dbReference>
<evidence type="ECO:0000313" key="8">
    <source>
        <dbReference type="EMBL" id="CAG8486000.1"/>
    </source>
</evidence>
<comment type="cofactor">
    <cofactor evidence="1 6">
        <name>FAD</name>
        <dbReference type="ChEBI" id="CHEBI:57692"/>
    </cofactor>
</comment>
<dbReference type="InterPro" id="IPR050703">
    <property type="entry name" value="Flavin_MAO"/>
</dbReference>
<evidence type="ECO:0000259" key="7">
    <source>
        <dbReference type="Pfam" id="PF01593"/>
    </source>
</evidence>
<accession>A0A9N8WJZ1</accession>
<organism evidence="8 9">
    <name type="scientific">Ambispora gerdemannii</name>
    <dbReference type="NCBI Taxonomy" id="144530"/>
    <lineage>
        <taxon>Eukaryota</taxon>
        <taxon>Fungi</taxon>
        <taxon>Fungi incertae sedis</taxon>
        <taxon>Mucoromycota</taxon>
        <taxon>Glomeromycotina</taxon>
        <taxon>Glomeromycetes</taxon>
        <taxon>Archaeosporales</taxon>
        <taxon>Ambisporaceae</taxon>
        <taxon>Ambispora</taxon>
    </lineage>
</organism>
<feature type="binding site" evidence="5">
    <location>
        <position position="237"/>
    </location>
    <ligand>
        <name>FAD</name>
        <dbReference type="ChEBI" id="CHEBI:57692"/>
    </ligand>
</feature>
<feature type="binding site" evidence="5">
    <location>
        <position position="436"/>
    </location>
    <ligand>
        <name>FAD</name>
        <dbReference type="ChEBI" id="CHEBI:57692"/>
    </ligand>
</feature>
<dbReference type="InterPro" id="IPR002937">
    <property type="entry name" value="Amino_oxidase"/>
</dbReference>
<dbReference type="GO" id="GO:0097621">
    <property type="term" value="F:monoamine oxidase activity"/>
    <property type="evidence" value="ECO:0007669"/>
    <property type="project" value="UniProtKB-EC"/>
</dbReference>
<comment type="catalytic activity">
    <reaction evidence="4">
        <text>a secondary aliphatic amine + O2 + H2O = a primary amine + an aldehyde + H2O2</text>
        <dbReference type="Rhea" id="RHEA:26414"/>
        <dbReference type="ChEBI" id="CHEBI:15377"/>
        <dbReference type="ChEBI" id="CHEBI:15379"/>
        <dbReference type="ChEBI" id="CHEBI:16240"/>
        <dbReference type="ChEBI" id="CHEBI:17478"/>
        <dbReference type="ChEBI" id="CHEBI:58855"/>
        <dbReference type="ChEBI" id="CHEBI:65296"/>
        <dbReference type="EC" id="1.4.3.4"/>
    </reaction>
</comment>
<dbReference type="OrthoDB" id="7777654at2759"/>
<dbReference type="SUPFAM" id="SSF51905">
    <property type="entry name" value="FAD/NAD(P)-binding domain"/>
    <property type="match status" value="1"/>
</dbReference>
<dbReference type="Pfam" id="PF01593">
    <property type="entry name" value="Amino_oxidase"/>
    <property type="match status" value="1"/>
</dbReference>
<dbReference type="SUPFAM" id="SSF54373">
    <property type="entry name" value="FAD-linked reductases, C-terminal domain"/>
    <property type="match status" value="1"/>
</dbReference>
<dbReference type="PRINTS" id="PR00757">
    <property type="entry name" value="AMINEOXDASEF"/>
</dbReference>
<comment type="similarity">
    <text evidence="2 6">Belongs to the flavin monoamine oxidase family.</text>
</comment>
<protein>
    <recommendedName>
        <fullName evidence="6">Amine oxidase</fullName>
        <ecNumber evidence="6">1.4.3.-</ecNumber>
    </recommendedName>
</protein>
<dbReference type="EMBL" id="CAJVPL010000346">
    <property type="protein sequence ID" value="CAG8486000.1"/>
    <property type="molecule type" value="Genomic_DNA"/>
</dbReference>
<evidence type="ECO:0000256" key="5">
    <source>
        <dbReference type="PIRSR" id="PIRSR601613-1"/>
    </source>
</evidence>
<name>A0A9N8WJZ1_9GLOM</name>
<dbReference type="PANTHER" id="PTHR43563:SF14">
    <property type="entry name" value="AMINE OXIDASE"/>
    <property type="match status" value="1"/>
</dbReference>
<dbReference type="EC" id="1.4.3.-" evidence="6"/>
<feature type="binding site" evidence="5">
    <location>
        <begin position="32"/>
        <end position="33"/>
    </location>
    <ligand>
        <name>FAD</name>
        <dbReference type="ChEBI" id="CHEBI:57692"/>
    </ligand>
</feature>
<evidence type="ECO:0000256" key="2">
    <source>
        <dbReference type="ARBA" id="ARBA00005995"/>
    </source>
</evidence>
<feature type="domain" description="Amine oxidase" evidence="7">
    <location>
        <begin position="12"/>
        <end position="460"/>
    </location>
</feature>
<gene>
    <name evidence="8" type="ORF">AGERDE_LOCUS3487</name>
</gene>
<dbReference type="Gene3D" id="3.90.660.10">
    <property type="match status" value="1"/>
</dbReference>
<dbReference type="Proteomes" id="UP000789831">
    <property type="component" value="Unassembled WGS sequence"/>
</dbReference>
<feature type="binding site" evidence="5">
    <location>
        <position position="352"/>
    </location>
    <ligand>
        <name>substrate</name>
    </ligand>
</feature>
<keyword evidence="3 6" id="KW-0560">Oxidoreductase</keyword>
<evidence type="ECO:0000313" key="9">
    <source>
        <dbReference type="Proteomes" id="UP000789831"/>
    </source>
</evidence>
<keyword evidence="6" id="KW-0274">FAD</keyword>
<dbReference type="InterPro" id="IPR001613">
    <property type="entry name" value="Flavin_amine_oxidase"/>
</dbReference>
<comment type="caution">
    <text evidence="8">The sequence shown here is derived from an EMBL/GenBank/DDBJ whole genome shotgun (WGS) entry which is preliminary data.</text>
</comment>
<dbReference type="AlphaFoldDB" id="A0A9N8WJZ1"/>
<keyword evidence="9" id="KW-1185">Reference proteome</keyword>